<accession>A0A840IMX8</accession>
<feature type="transmembrane region" description="Helical" evidence="5">
    <location>
        <begin position="30"/>
        <end position="50"/>
    </location>
</feature>
<dbReference type="GO" id="GO:0016020">
    <property type="term" value="C:membrane"/>
    <property type="evidence" value="ECO:0007669"/>
    <property type="project" value="UniProtKB-SubCell"/>
</dbReference>
<keyword evidence="7" id="KW-1185">Reference proteome</keyword>
<keyword evidence="3 5" id="KW-1133">Transmembrane helix</keyword>
<dbReference type="Pfam" id="PF04505">
    <property type="entry name" value="CD225"/>
    <property type="match status" value="1"/>
</dbReference>
<dbReference type="PANTHER" id="PTHR14948:SF25">
    <property type="entry name" value="DUF4190 DOMAIN-CONTAINING PROTEIN"/>
    <property type="match status" value="1"/>
</dbReference>
<evidence type="ECO:0000313" key="7">
    <source>
        <dbReference type="Proteomes" id="UP000581769"/>
    </source>
</evidence>
<keyword evidence="4 5" id="KW-0472">Membrane</keyword>
<keyword evidence="2 5" id="KW-0812">Transmembrane</keyword>
<dbReference type="PANTHER" id="PTHR14948">
    <property type="entry name" value="NG5"/>
    <property type="match status" value="1"/>
</dbReference>
<sequence>MTGPYPPPGGPYPPPQPYPYSYGPPPDNHLVWAILSTVFCCLPLGIVSIVKASQVNSLWYQGFPAEAHRAAEEARKWAMWSAISIGILIGLYVLFLVVVFLIVGTSVSRFTP</sequence>
<evidence type="ECO:0000256" key="2">
    <source>
        <dbReference type="ARBA" id="ARBA00022692"/>
    </source>
</evidence>
<dbReference type="AlphaFoldDB" id="A0A840IMX8"/>
<evidence type="ECO:0000256" key="4">
    <source>
        <dbReference type="ARBA" id="ARBA00023136"/>
    </source>
</evidence>
<evidence type="ECO:0000256" key="1">
    <source>
        <dbReference type="ARBA" id="ARBA00004370"/>
    </source>
</evidence>
<name>A0A840IMX8_9PSEU</name>
<evidence type="ECO:0000256" key="3">
    <source>
        <dbReference type="ARBA" id="ARBA00022989"/>
    </source>
</evidence>
<reference evidence="6 7" key="1">
    <citation type="submission" date="2020-08" db="EMBL/GenBank/DDBJ databases">
        <title>Sequencing the genomes of 1000 actinobacteria strains.</title>
        <authorList>
            <person name="Klenk H.-P."/>
        </authorList>
    </citation>
    <scope>NUCLEOTIDE SEQUENCE [LARGE SCALE GENOMIC DNA]</scope>
    <source>
        <strain evidence="6 7">DSM 45859</strain>
    </source>
</reference>
<feature type="transmembrane region" description="Helical" evidence="5">
    <location>
        <begin position="77"/>
        <end position="103"/>
    </location>
</feature>
<proteinExistence type="predicted"/>
<evidence type="ECO:0000256" key="5">
    <source>
        <dbReference type="SAM" id="Phobius"/>
    </source>
</evidence>
<evidence type="ECO:0008006" key="8">
    <source>
        <dbReference type="Google" id="ProtNLM"/>
    </source>
</evidence>
<dbReference type="InterPro" id="IPR007593">
    <property type="entry name" value="CD225/Dispanin_fam"/>
</dbReference>
<dbReference type="EMBL" id="JACHMG010000001">
    <property type="protein sequence ID" value="MBB4682568.1"/>
    <property type="molecule type" value="Genomic_DNA"/>
</dbReference>
<dbReference type="RefSeq" id="WP_184776718.1">
    <property type="nucleotide sequence ID" value="NZ_JACHMG010000001.1"/>
</dbReference>
<comment type="subcellular location">
    <subcellularLocation>
        <location evidence="1">Membrane</location>
    </subcellularLocation>
</comment>
<organism evidence="6 7">
    <name type="scientific">Amycolatopsis jiangsuensis</name>
    <dbReference type="NCBI Taxonomy" id="1181879"/>
    <lineage>
        <taxon>Bacteria</taxon>
        <taxon>Bacillati</taxon>
        <taxon>Actinomycetota</taxon>
        <taxon>Actinomycetes</taxon>
        <taxon>Pseudonocardiales</taxon>
        <taxon>Pseudonocardiaceae</taxon>
        <taxon>Amycolatopsis</taxon>
    </lineage>
</organism>
<gene>
    <name evidence="6" type="ORF">BJY18_000053</name>
</gene>
<protein>
    <recommendedName>
        <fullName evidence="8">Interferon-induced transmembrane protein</fullName>
    </recommendedName>
</protein>
<comment type="caution">
    <text evidence="6">The sequence shown here is derived from an EMBL/GenBank/DDBJ whole genome shotgun (WGS) entry which is preliminary data.</text>
</comment>
<evidence type="ECO:0000313" key="6">
    <source>
        <dbReference type="EMBL" id="MBB4682568.1"/>
    </source>
</evidence>
<dbReference type="Proteomes" id="UP000581769">
    <property type="component" value="Unassembled WGS sequence"/>
</dbReference>
<dbReference type="InterPro" id="IPR051423">
    <property type="entry name" value="CD225/Dispanin"/>
</dbReference>